<evidence type="ECO:0000256" key="5">
    <source>
        <dbReference type="ARBA" id="ARBA00022989"/>
    </source>
</evidence>
<evidence type="ECO:0000256" key="7">
    <source>
        <dbReference type="SAM" id="Phobius"/>
    </source>
</evidence>
<dbReference type="GO" id="GO:0005337">
    <property type="term" value="F:nucleoside transmembrane transporter activity"/>
    <property type="evidence" value="ECO:0007669"/>
    <property type="project" value="InterPro"/>
</dbReference>
<sequence>MKGIIILIGIVLLLGLLYLISSHKKEVKISIVVKALIVQFILAFLLVKFPFGRIVVSKLSDVVTKILSYGFNGLSFVFGSLADPSQATGFIFIIGALGNIIFLSALVAALFYLGILGAIVKVIGKVVGKILGTTQVESFVAVANMFLGQTESPILVSKYLGNMTQSEIMVVLVSGMGSMSATIIGGYTALGIPMEYLLTASALVPFGSIAISKILLPETEHAKVIENVSMDRKGHHENIISAVTEGAVNGIQAVIAIAASLVAFISIVSLVNGILGVAGLSLEKIFAYIFSPFGFFMGLEGKNILYAGELLGFKLVLNEFVAFQNLGQHLASLDYRTGLMLSIAMAGFANVSSMGICISGISILCPDKRPVLARLAFKAMIGGFAVSILSAMIVGFITII</sequence>
<feature type="domain" description="Nucleoside transporter/FeoB GTPase Gate" evidence="10">
    <location>
        <begin position="94"/>
        <end position="190"/>
    </location>
</feature>
<comment type="subcellular location">
    <subcellularLocation>
        <location evidence="1">Cell membrane</location>
        <topology evidence="1">Multi-pass membrane protein</topology>
    </subcellularLocation>
</comment>
<proteinExistence type="inferred from homology"/>
<dbReference type="Pfam" id="PF07670">
    <property type="entry name" value="Gate"/>
    <property type="match status" value="1"/>
</dbReference>
<dbReference type="InterPro" id="IPR011642">
    <property type="entry name" value="Gate_dom"/>
</dbReference>
<evidence type="ECO:0000313" key="11">
    <source>
        <dbReference type="EMBL" id="STO32000.1"/>
    </source>
</evidence>
<dbReference type="PANTHER" id="PTHR10590">
    <property type="entry name" value="SODIUM/NUCLEOSIDE COTRANSPORTER"/>
    <property type="match status" value="1"/>
</dbReference>
<feature type="transmembrane region" description="Helical" evidence="7">
    <location>
        <begin position="168"/>
        <end position="190"/>
    </location>
</feature>
<evidence type="ECO:0000256" key="1">
    <source>
        <dbReference type="ARBA" id="ARBA00004651"/>
    </source>
</evidence>
<feature type="transmembrane region" description="Helical" evidence="7">
    <location>
        <begin position="285"/>
        <end position="305"/>
    </location>
</feature>
<evidence type="ECO:0000259" key="9">
    <source>
        <dbReference type="Pfam" id="PF07662"/>
    </source>
</evidence>
<dbReference type="InterPro" id="IPR011657">
    <property type="entry name" value="CNT_C_dom"/>
</dbReference>
<dbReference type="AlphaFoldDB" id="A0A377GYD4"/>
<keyword evidence="4 7" id="KW-0812">Transmembrane</keyword>
<dbReference type="Pfam" id="PF07662">
    <property type="entry name" value="Nucleos_tra2_C"/>
    <property type="match status" value="1"/>
</dbReference>
<feature type="domain" description="Concentrative nucleoside transporter N-terminal" evidence="8">
    <location>
        <begin position="8"/>
        <end position="81"/>
    </location>
</feature>
<keyword evidence="6 7" id="KW-0472">Membrane</keyword>
<dbReference type="RefSeq" id="WP_115270805.1">
    <property type="nucleotide sequence ID" value="NZ_CASFEE010000027.1"/>
</dbReference>
<protein>
    <submittedName>
        <fullName evidence="11">Nucleoside permease nupX</fullName>
    </submittedName>
</protein>
<evidence type="ECO:0000256" key="2">
    <source>
        <dbReference type="ARBA" id="ARBA00009033"/>
    </source>
</evidence>
<feature type="transmembrane region" description="Helical" evidence="7">
    <location>
        <begin position="29"/>
        <end position="47"/>
    </location>
</feature>
<dbReference type="GO" id="GO:0015293">
    <property type="term" value="F:symporter activity"/>
    <property type="evidence" value="ECO:0007669"/>
    <property type="project" value="TreeGrafter"/>
</dbReference>
<evidence type="ECO:0000259" key="10">
    <source>
        <dbReference type="Pfam" id="PF07670"/>
    </source>
</evidence>
<evidence type="ECO:0000256" key="6">
    <source>
        <dbReference type="ARBA" id="ARBA00023136"/>
    </source>
</evidence>
<keyword evidence="5 7" id="KW-1133">Transmembrane helix</keyword>
<name>A0A377GYD4_9FUSO</name>
<comment type="similarity">
    <text evidence="2">Belongs to the concentrative nucleoside transporter (CNT) (TC 2.A.41) family.</text>
</comment>
<accession>A0A377GYD4</accession>
<evidence type="ECO:0000259" key="8">
    <source>
        <dbReference type="Pfam" id="PF01773"/>
    </source>
</evidence>
<feature type="transmembrane region" description="Helical" evidence="7">
    <location>
        <begin position="253"/>
        <end position="278"/>
    </location>
</feature>
<keyword evidence="12" id="KW-1185">Reference proteome</keyword>
<dbReference type="PANTHER" id="PTHR10590:SF4">
    <property type="entry name" value="SOLUTE CARRIER FAMILY 28 MEMBER 3"/>
    <property type="match status" value="1"/>
</dbReference>
<dbReference type="OrthoDB" id="9766455at2"/>
<dbReference type="Pfam" id="PF01773">
    <property type="entry name" value="Nucleos_tra2_N"/>
    <property type="match status" value="1"/>
</dbReference>
<dbReference type="Proteomes" id="UP000255328">
    <property type="component" value="Unassembled WGS sequence"/>
</dbReference>
<reference evidence="11 12" key="1">
    <citation type="submission" date="2018-06" db="EMBL/GenBank/DDBJ databases">
        <authorList>
            <consortium name="Pathogen Informatics"/>
            <person name="Doyle S."/>
        </authorList>
    </citation>
    <scope>NUCLEOTIDE SEQUENCE [LARGE SCALE GENOMIC DNA]</scope>
    <source>
        <strain evidence="11 12">NCTC10723</strain>
    </source>
</reference>
<feature type="domain" description="Concentrative nucleoside transporter C-terminal" evidence="9">
    <location>
        <begin position="196"/>
        <end position="395"/>
    </location>
</feature>
<feature type="transmembrane region" description="Helical" evidence="7">
    <location>
        <begin position="339"/>
        <end position="364"/>
    </location>
</feature>
<dbReference type="GO" id="GO:0005886">
    <property type="term" value="C:plasma membrane"/>
    <property type="evidence" value="ECO:0007669"/>
    <property type="project" value="UniProtKB-SubCell"/>
</dbReference>
<evidence type="ECO:0000256" key="3">
    <source>
        <dbReference type="ARBA" id="ARBA00022475"/>
    </source>
</evidence>
<keyword evidence="3" id="KW-1003">Cell membrane</keyword>
<organism evidence="11 12">
    <name type="scientific">Fusobacterium necrogenes</name>
    <dbReference type="NCBI Taxonomy" id="858"/>
    <lineage>
        <taxon>Bacteria</taxon>
        <taxon>Fusobacteriati</taxon>
        <taxon>Fusobacteriota</taxon>
        <taxon>Fusobacteriia</taxon>
        <taxon>Fusobacteriales</taxon>
        <taxon>Fusobacteriaceae</taxon>
        <taxon>Fusobacterium</taxon>
    </lineage>
</organism>
<evidence type="ECO:0000313" key="12">
    <source>
        <dbReference type="Proteomes" id="UP000255328"/>
    </source>
</evidence>
<dbReference type="EMBL" id="UGGU01000003">
    <property type="protein sequence ID" value="STO32000.1"/>
    <property type="molecule type" value="Genomic_DNA"/>
</dbReference>
<feature type="transmembrane region" description="Helical" evidence="7">
    <location>
        <begin position="376"/>
        <end position="399"/>
    </location>
</feature>
<feature type="transmembrane region" description="Helical" evidence="7">
    <location>
        <begin position="90"/>
        <end position="114"/>
    </location>
</feature>
<gene>
    <name evidence="11" type="primary">nupX</name>
    <name evidence="11" type="ORF">NCTC10723_01464</name>
</gene>
<dbReference type="InterPro" id="IPR008276">
    <property type="entry name" value="C_nuclsd_transpt"/>
</dbReference>
<dbReference type="InterPro" id="IPR002668">
    <property type="entry name" value="CNT_N_dom"/>
</dbReference>
<evidence type="ECO:0000256" key="4">
    <source>
        <dbReference type="ARBA" id="ARBA00022692"/>
    </source>
</evidence>